<keyword evidence="1 10" id="KW-1003">Cell membrane</keyword>
<evidence type="ECO:0000256" key="3">
    <source>
        <dbReference type="ARBA" id="ARBA00022679"/>
    </source>
</evidence>
<feature type="transmembrane region" description="Helical" evidence="10">
    <location>
        <begin position="52"/>
        <end position="75"/>
    </location>
</feature>
<comment type="caution">
    <text evidence="11">The sequence shown here is derived from an EMBL/GenBank/DDBJ whole genome shotgun (WGS) entry which is preliminary data.</text>
</comment>
<dbReference type="InterPro" id="IPR003811">
    <property type="entry name" value="G3P_acylTferase_PlsY"/>
</dbReference>
<comment type="similarity">
    <text evidence="10">Belongs to the PlsY family.</text>
</comment>
<dbReference type="HAMAP" id="MF_01043">
    <property type="entry name" value="PlsY"/>
    <property type="match status" value="1"/>
</dbReference>
<keyword evidence="2 10" id="KW-0444">Lipid biosynthesis</keyword>
<keyword evidence="3 10" id="KW-0808">Transferase</keyword>
<keyword evidence="6 10" id="KW-0443">Lipid metabolism</keyword>
<dbReference type="SMART" id="SM01207">
    <property type="entry name" value="G3P_acyltransf"/>
    <property type="match status" value="1"/>
</dbReference>
<comment type="subunit">
    <text evidence="10">Probably interacts with PlsX.</text>
</comment>
<dbReference type="GO" id="GO:0005886">
    <property type="term" value="C:plasma membrane"/>
    <property type="evidence" value="ECO:0007669"/>
    <property type="project" value="UniProtKB-SubCell"/>
</dbReference>
<dbReference type="AlphaFoldDB" id="A0A1D2YWE8"/>
<keyword evidence="8 10" id="KW-0594">Phospholipid biosynthesis</keyword>
<protein>
    <recommendedName>
        <fullName evidence="10">Glycerol-3-phosphate acyltransferase</fullName>
    </recommendedName>
    <alternativeName>
        <fullName evidence="10">Acyl-PO4 G3P acyltransferase</fullName>
    </alternativeName>
    <alternativeName>
        <fullName evidence="10">Acyl-phosphate--glycerol-3-phosphate acyltransferase</fullName>
    </alternativeName>
    <alternativeName>
        <fullName evidence="10">G3P acyltransferase</fullName>
        <shortName evidence="10">GPAT</shortName>
        <ecNumber evidence="10">2.3.1.275</ecNumber>
    </alternativeName>
    <alternativeName>
        <fullName evidence="10">Lysophosphatidic acid synthase</fullName>
        <shortName evidence="10">LPA synthase</shortName>
    </alternativeName>
</protein>
<accession>A0A1D2YWE8</accession>
<feature type="transmembrane region" description="Helical" evidence="10">
    <location>
        <begin position="113"/>
        <end position="138"/>
    </location>
</feature>
<evidence type="ECO:0000256" key="1">
    <source>
        <dbReference type="ARBA" id="ARBA00022475"/>
    </source>
</evidence>
<evidence type="ECO:0000313" key="11">
    <source>
        <dbReference type="EMBL" id="OEF99976.1"/>
    </source>
</evidence>
<keyword evidence="9 10" id="KW-1208">Phospholipid metabolism</keyword>
<keyword evidence="4 10" id="KW-0812">Transmembrane</keyword>
<dbReference type="UniPathway" id="UPA00085"/>
<keyword evidence="5 10" id="KW-1133">Transmembrane helix</keyword>
<evidence type="ECO:0000256" key="5">
    <source>
        <dbReference type="ARBA" id="ARBA00022989"/>
    </source>
</evidence>
<dbReference type="GO" id="GO:0043772">
    <property type="term" value="F:acyl-phosphate glycerol-3-phosphate acyltransferase activity"/>
    <property type="evidence" value="ECO:0007669"/>
    <property type="project" value="UniProtKB-UniRule"/>
</dbReference>
<organism evidence="11 12">
    <name type="scientific">Vulcanibacillus modesticaldus</name>
    <dbReference type="NCBI Taxonomy" id="337097"/>
    <lineage>
        <taxon>Bacteria</taxon>
        <taxon>Bacillati</taxon>
        <taxon>Bacillota</taxon>
        <taxon>Bacilli</taxon>
        <taxon>Bacillales</taxon>
        <taxon>Bacillaceae</taxon>
        <taxon>Vulcanibacillus</taxon>
    </lineage>
</organism>
<comment type="function">
    <text evidence="10">Catalyzes the transfer of an acyl group from acyl-phosphate (acyl-PO(4)) to glycerol-3-phosphate (G3P) to form lysophosphatidic acid (LPA). This enzyme utilizes acyl-phosphate as fatty acyl donor, but not acyl-CoA or acyl-ACP.</text>
</comment>
<dbReference type="Pfam" id="PF02660">
    <property type="entry name" value="G3P_acyltransf"/>
    <property type="match status" value="1"/>
</dbReference>
<keyword evidence="7 10" id="KW-0472">Membrane</keyword>
<dbReference type="EMBL" id="MIJF01000011">
    <property type="protein sequence ID" value="OEF99976.1"/>
    <property type="molecule type" value="Genomic_DNA"/>
</dbReference>
<comment type="pathway">
    <text evidence="10">Lipid metabolism; phospholipid metabolism.</text>
</comment>
<comment type="subcellular location">
    <subcellularLocation>
        <location evidence="10">Cell membrane</location>
        <topology evidence="10">Multi-pass membrane protein</topology>
    </subcellularLocation>
</comment>
<proteinExistence type="inferred from homology"/>
<evidence type="ECO:0000256" key="7">
    <source>
        <dbReference type="ARBA" id="ARBA00023136"/>
    </source>
</evidence>
<reference evidence="11 12" key="1">
    <citation type="submission" date="2016-09" db="EMBL/GenBank/DDBJ databases">
        <title>Draft genome sequence for the type strain of Vulcanibacillus modesticaldus BR, a strictly anaerobic, moderately thermophilic, and nitrate-reducing bacterium from deep sea-hydrothermal vents of the Mid-Atlantic Ridge.</title>
        <authorList>
            <person name="Abin C.A."/>
            <person name="Hollibaugh J.T."/>
        </authorList>
    </citation>
    <scope>NUCLEOTIDE SEQUENCE [LARGE SCALE GENOMIC DNA]</scope>
    <source>
        <strain evidence="11 12">BR</strain>
    </source>
</reference>
<dbReference type="EC" id="2.3.1.275" evidence="10"/>
<evidence type="ECO:0000256" key="6">
    <source>
        <dbReference type="ARBA" id="ARBA00023098"/>
    </source>
</evidence>
<sequence length="199" mass="22056">MEVLTAIIISYLIGSLSFAYIIGKIFYKIDIRNHGSKNLGGSNAGRVLGKKVGISVIILDFFKGYLAVWLVANIFESNFEISIISGLFVVLGHLFPIFFGFKGGKGVATSGGVMLFINPWLILISVLIILILWLITGYESLSTLIAFAFVLFVLLSLKSTLISIFSIIVFVGILYAYRNNIRSLLNGTEKKKNIFNRFK</sequence>
<feature type="transmembrane region" description="Helical" evidence="10">
    <location>
        <begin position="81"/>
        <end position="101"/>
    </location>
</feature>
<evidence type="ECO:0000313" key="12">
    <source>
        <dbReference type="Proteomes" id="UP000243739"/>
    </source>
</evidence>
<dbReference type="GO" id="GO:0008654">
    <property type="term" value="P:phospholipid biosynthetic process"/>
    <property type="evidence" value="ECO:0007669"/>
    <property type="project" value="UniProtKB-UniRule"/>
</dbReference>
<dbReference type="PANTHER" id="PTHR30309">
    <property type="entry name" value="INNER MEMBRANE PROTEIN YGIH"/>
    <property type="match status" value="1"/>
</dbReference>
<dbReference type="NCBIfam" id="TIGR00023">
    <property type="entry name" value="glycerol-3-phosphate 1-O-acyltransferase PlsY"/>
    <property type="match status" value="1"/>
</dbReference>
<evidence type="ECO:0000256" key="2">
    <source>
        <dbReference type="ARBA" id="ARBA00022516"/>
    </source>
</evidence>
<keyword evidence="11" id="KW-0012">Acyltransferase</keyword>
<dbReference type="Proteomes" id="UP000243739">
    <property type="component" value="Unassembled WGS sequence"/>
</dbReference>
<evidence type="ECO:0000256" key="8">
    <source>
        <dbReference type="ARBA" id="ARBA00023209"/>
    </source>
</evidence>
<evidence type="ECO:0000256" key="4">
    <source>
        <dbReference type="ARBA" id="ARBA00022692"/>
    </source>
</evidence>
<evidence type="ECO:0000256" key="10">
    <source>
        <dbReference type="HAMAP-Rule" id="MF_01043"/>
    </source>
</evidence>
<dbReference type="PANTHER" id="PTHR30309:SF0">
    <property type="entry name" value="GLYCEROL-3-PHOSPHATE ACYLTRANSFERASE-RELATED"/>
    <property type="match status" value="1"/>
</dbReference>
<comment type="catalytic activity">
    <reaction evidence="10">
        <text>an acyl phosphate + sn-glycerol 3-phosphate = a 1-acyl-sn-glycero-3-phosphate + phosphate</text>
        <dbReference type="Rhea" id="RHEA:34075"/>
        <dbReference type="ChEBI" id="CHEBI:43474"/>
        <dbReference type="ChEBI" id="CHEBI:57597"/>
        <dbReference type="ChEBI" id="CHEBI:57970"/>
        <dbReference type="ChEBI" id="CHEBI:59918"/>
        <dbReference type="EC" id="2.3.1.275"/>
    </reaction>
</comment>
<name>A0A1D2YWE8_9BACI</name>
<feature type="transmembrane region" description="Helical" evidence="10">
    <location>
        <begin position="6"/>
        <end position="27"/>
    </location>
</feature>
<gene>
    <name evidence="10" type="primary">plsY</name>
    <name evidence="11" type="ORF">BHF71_07110</name>
</gene>
<keyword evidence="12" id="KW-1185">Reference proteome</keyword>
<feature type="transmembrane region" description="Helical" evidence="10">
    <location>
        <begin position="144"/>
        <end position="177"/>
    </location>
</feature>
<dbReference type="STRING" id="337097.BHF71_07110"/>
<evidence type="ECO:0000256" key="9">
    <source>
        <dbReference type="ARBA" id="ARBA00023264"/>
    </source>
</evidence>